<organism evidence="4 5">
    <name type="scientific">Streptomyces echinoruber</name>
    <dbReference type="NCBI Taxonomy" id="68898"/>
    <lineage>
        <taxon>Bacteria</taxon>
        <taxon>Bacillati</taxon>
        <taxon>Actinomycetota</taxon>
        <taxon>Actinomycetes</taxon>
        <taxon>Kitasatosporales</taxon>
        <taxon>Streptomycetaceae</taxon>
        <taxon>Streptomyces</taxon>
    </lineage>
</organism>
<feature type="region of interest" description="Disordered" evidence="1">
    <location>
        <begin position="190"/>
        <end position="212"/>
    </location>
</feature>
<dbReference type="Pfam" id="PF07885">
    <property type="entry name" value="Ion_trans_2"/>
    <property type="match status" value="1"/>
</dbReference>
<keyword evidence="2" id="KW-0472">Membrane</keyword>
<dbReference type="SUPFAM" id="SSF81324">
    <property type="entry name" value="Voltage-gated potassium channels"/>
    <property type="match status" value="1"/>
</dbReference>
<feature type="transmembrane region" description="Helical" evidence="2">
    <location>
        <begin position="33"/>
        <end position="57"/>
    </location>
</feature>
<keyword evidence="5" id="KW-1185">Reference proteome</keyword>
<feature type="transmembrane region" description="Helical" evidence="2">
    <location>
        <begin position="163"/>
        <end position="183"/>
    </location>
</feature>
<feature type="transmembrane region" description="Helical" evidence="2">
    <location>
        <begin position="102"/>
        <end position="121"/>
    </location>
</feature>
<dbReference type="RefSeq" id="WP_190057245.1">
    <property type="nucleotide sequence ID" value="NZ_BMWH01000006.1"/>
</dbReference>
<keyword evidence="2" id="KW-0812">Transmembrane</keyword>
<feature type="transmembrane region" description="Helical" evidence="2">
    <location>
        <begin position="69"/>
        <end position="90"/>
    </location>
</feature>
<feature type="domain" description="Potassium channel" evidence="3">
    <location>
        <begin position="108"/>
        <end position="187"/>
    </location>
</feature>
<proteinExistence type="predicted"/>
<dbReference type="Gene3D" id="1.10.287.70">
    <property type="match status" value="1"/>
</dbReference>
<feature type="compositionally biased region" description="Basic and acidic residues" evidence="1">
    <location>
        <begin position="197"/>
        <end position="206"/>
    </location>
</feature>
<dbReference type="InterPro" id="IPR013099">
    <property type="entry name" value="K_chnl_dom"/>
</dbReference>
<protein>
    <submittedName>
        <fullName evidence="4">Metal transporter</fullName>
    </submittedName>
</protein>
<feature type="transmembrane region" description="Helical" evidence="2">
    <location>
        <begin position="133"/>
        <end position="151"/>
    </location>
</feature>
<dbReference type="AlphaFoldDB" id="A0A918VA19"/>
<keyword evidence="2" id="KW-1133">Transmembrane helix</keyword>
<evidence type="ECO:0000256" key="1">
    <source>
        <dbReference type="SAM" id="MobiDB-lite"/>
    </source>
</evidence>
<comment type="caution">
    <text evidence="4">The sequence shown here is derived from an EMBL/GenBank/DDBJ whole genome shotgun (WGS) entry which is preliminary data.</text>
</comment>
<sequence>MSDPVAARAQDAGSEKAVPRPDVPVHVPVLSGWWGAVVATARACLVAAGLVTASYLLPLGRSGTAGTTALLVCGLLAVAVVFSWEVRTIARSPRPRLKAVEALATTLALYLVCFAGAYYLLEQSAPGSFSEPLTRTDALYFALTAFSTVGFGDITALSQTGRVVTMFQMAGGLVLVGVAARILTHAVQTGLRGQDGQPRERERTTAEGEGEP</sequence>
<reference evidence="4" key="1">
    <citation type="journal article" date="2014" name="Int. J. Syst. Evol. Microbiol.">
        <title>Complete genome sequence of Corynebacterium casei LMG S-19264T (=DSM 44701T), isolated from a smear-ripened cheese.</title>
        <authorList>
            <consortium name="US DOE Joint Genome Institute (JGI-PGF)"/>
            <person name="Walter F."/>
            <person name="Albersmeier A."/>
            <person name="Kalinowski J."/>
            <person name="Ruckert C."/>
        </authorList>
    </citation>
    <scope>NUCLEOTIDE SEQUENCE</scope>
    <source>
        <strain evidence="4">JCM 5016</strain>
    </source>
</reference>
<evidence type="ECO:0000313" key="5">
    <source>
        <dbReference type="Proteomes" id="UP000623010"/>
    </source>
</evidence>
<dbReference type="EMBL" id="BMWH01000006">
    <property type="protein sequence ID" value="GGZ84055.1"/>
    <property type="molecule type" value="Genomic_DNA"/>
</dbReference>
<accession>A0A918VA19</accession>
<evidence type="ECO:0000313" key="4">
    <source>
        <dbReference type="EMBL" id="GGZ84055.1"/>
    </source>
</evidence>
<dbReference type="Proteomes" id="UP000623010">
    <property type="component" value="Unassembled WGS sequence"/>
</dbReference>
<reference evidence="4" key="2">
    <citation type="submission" date="2020-09" db="EMBL/GenBank/DDBJ databases">
        <authorList>
            <person name="Sun Q."/>
            <person name="Ohkuma M."/>
        </authorList>
    </citation>
    <scope>NUCLEOTIDE SEQUENCE</scope>
    <source>
        <strain evidence="4">JCM 5016</strain>
    </source>
</reference>
<evidence type="ECO:0000256" key="2">
    <source>
        <dbReference type="SAM" id="Phobius"/>
    </source>
</evidence>
<evidence type="ECO:0000259" key="3">
    <source>
        <dbReference type="Pfam" id="PF07885"/>
    </source>
</evidence>
<name>A0A918VA19_9ACTN</name>
<gene>
    <name evidence="4" type="ORF">GCM10010389_22710</name>
</gene>